<evidence type="ECO:0000313" key="2">
    <source>
        <dbReference type="Proteomes" id="UP000516672"/>
    </source>
</evidence>
<protein>
    <submittedName>
        <fullName evidence="1">DUF551 domain-containing protein</fullName>
    </submittedName>
</protein>
<accession>A0A7H2T2S4</accession>
<proteinExistence type="predicted"/>
<reference evidence="1 2" key="1">
    <citation type="submission" date="2020-09" db="EMBL/GenBank/DDBJ databases">
        <authorList>
            <person name="Chen F.-J."/>
            <person name="Lee Y.-T."/>
        </authorList>
    </citation>
    <scope>NUCLEOTIDE SEQUENCE [LARGE SCALE GENOMIC DNA]</scope>
    <source>
        <strain evidence="1 2">AS42</strain>
    </source>
</reference>
<dbReference type="AlphaFoldDB" id="A0A7H2T2S4"/>
<gene>
    <name evidence="1" type="ORF">IC779_14170</name>
</gene>
<dbReference type="Pfam" id="PF04448">
    <property type="entry name" value="DUF551"/>
    <property type="match status" value="1"/>
</dbReference>
<dbReference type="Proteomes" id="UP000516672">
    <property type="component" value="Chromosome"/>
</dbReference>
<name>A0A7H2T2S4_9GAMM</name>
<dbReference type="RefSeq" id="WP_190977728.1">
    <property type="nucleotide sequence ID" value="NZ_CP061568.1"/>
</dbReference>
<evidence type="ECO:0000313" key="1">
    <source>
        <dbReference type="EMBL" id="QOD72227.1"/>
    </source>
</evidence>
<organism evidence="1 2">
    <name type="scientific">Acinetobacter seifertii</name>
    <dbReference type="NCBI Taxonomy" id="1530123"/>
    <lineage>
        <taxon>Bacteria</taxon>
        <taxon>Pseudomonadati</taxon>
        <taxon>Pseudomonadota</taxon>
        <taxon>Gammaproteobacteria</taxon>
        <taxon>Moraxellales</taxon>
        <taxon>Moraxellaceae</taxon>
        <taxon>Acinetobacter</taxon>
        <taxon>Acinetobacter calcoaceticus/baumannii complex</taxon>
    </lineage>
</organism>
<reference evidence="2" key="2">
    <citation type="submission" date="2020-10" db="EMBL/GenBank/DDBJ databases">
        <title>Clinical and molecular characterization of Acinetobacter seifertii in Taiwan.</title>
        <authorList>
            <person name="Li L.-H."/>
            <person name="Yang Y.-S."/>
            <person name="Sun J.-R."/>
            <person name="Huang T.-W."/>
            <person name="Huang W.-C."/>
            <person name="Wang Y.-C."/>
            <person name="Kuo T.-H."/>
            <person name="Kuo S.-C."/>
            <person name="Chen T.-L."/>
        </authorList>
    </citation>
    <scope>NUCLEOTIDE SEQUENCE [LARGE SCALE GENOMIC DNA]</scope>
    <source>
        <strain evidence="2">AS42</strain>
    </source>
</reference>
<dbReference type="EMBL" id="CP061828">
    <property type="protein sequence ID" value="QOD72227.1"/>
    <property type="molecule type" value="Genomic_DNA"/>
</dbReference>
<dbReference type="InterPro" id="IPR007539">
    <property type="entry name" value="DUF551"/>
</dbReference>
<sequence>MEWISVTDRLPEDNEYVDILINGKRRMVDTVFLDNKFYIFPPFAKEQWVEVKNNVTHWMPLPEPPKN</sequence>